<evidence type="ECO:0000313" key="2">
    <source>
        <dbReference type="EMBL" id="KAI1710395.1"/>
    </source>
</evidence>
<dbReference type="Pfam" id="PF16491">
    <property type="entry name" value="Peptidase_M48_N"/>
    <property type="match status" value="1"/>
</dbReference>
<evidence type="ECO:0000313" key="3">
    <source>
        <dbReference type="Proteomes" id="UP001201812"/>
    </source>
</evidence>
<reference evidence="2" key="1">
    <citation type="submission" date="2022-01" db="EMBL/GenBank/DDBJ databases">
        <title>Genome Sequence Resource for Two Populations of Ditylenchus destructor, the Migratory Endoparasitic Phytonematode.</title>
        <authorList>
            <person name="Zhang H."/>
            <person name="Lin R."/>
            <person name="Xie B."/>
        </authorList>
    </citation>
    <scope>NUCLEOTIDE SEQUENCE</scope>
    <source>
        <strain evidence="2">BazhouSP</strain>
    </source>
</reference>
<dbReference type="EMBL" id="JAKKPZ010000026">
    <property type="protein sequence ID" value="KAI1710395.1"/>
    <property type="molecule type" value="Genomic_DNA"/>
</dbReference>
<evidence type="ECO:0000259" key="1">
    <source>
        <dbReference type="Pfam" id="PF16491"/>
    </source>
</evidence>
<name>A0AAD4MXG7_9BILA</name>
<dbReference type="PANTHER" id="PTHR10120">
    <property type="entry name" value="CAAX PRENYL PROTEASE 1"/>
    <property type="match status" value="1"/>
</dbReference>
<comment type="caution">
    <text evidence="2">The sequence shown here is derived from an EMBL/GenBank/DDBJ whole genome shotgun (WGS) entry which is preliminary data.</text>
</comment>
<dbReference type="Proteomes" id="UP001201812">
    <property type="component" value="Unassembled WGS sequence"/>
</dbReference>
<keyword evidence="2" id="KW-0378">Hydrolase</keyword>
<gene>
    <name evidence="2" type="ORF">DdX_10754</name>
</gene>
<organism evidence="2 3">
    <name type="scientific">Ditylenchus destructor</name>
    <dbReference type="NCBI Taxonomy" id="166010"/>
    <lineage>
        <taxon>Eukaryota</taxon>
        <taxon>Metazoa</taxon>
        <taxon>Ecdysozoa</taxon>
        <taxon>Nematoda</taxon>
        <taxon>Chromadorea</taxon>
        <taxon>Rhabditida</taxon>
        <taxon>Tylenchina</taxon>
        <taxon>Tylenchomorpha</taxon>
        <taxon>Sphaerularioidea</taxon>
        <taxon>Anguinidae</taxon>
        <taxon>Anguininae</taxon>
        <taxon>Ditylenchus</taxon>
    </lineage>
</organism>
<dbReference type="AlphaFoldDB" id="A0AAD4MXG7"/>
<accession>A0AAD4MXG7</accession>
<keyword evidence="3" id="KW-1185">Reference proteome</keyword>
<protein>
    <submittedName>
        <fullName evidence="2">CAAX prenyl protease 1 like protein</fullName>
    </submittedName>
</protein>
<dbReference type="GO" id="GO:0008233">
    <property type="term" value="F:peptidase activity"/>
    <property type="evidence" value="ECO:0007669"/>
    <property type="project" value="UniProtKB-KW"/>
</dbReference>
<keyword evidence="2" id="KW-0645">Protease</keyword>
<sequence>MIVKTANSATSSVSTSTPKCEIYGQEFADQLMLNLTYVELDLSDRYRVHLECAKRPDHVSEIISEEDYDKARLYSLDKHRFGFAQIVFGCLQTTLRFMPQFAASAYFYRQEWLYAAFGFSSQPFTIGFMIVSKFITGIYSKFMILPTYSISRRGEFSVAILCRHIGIRKSFVVSAGKNGKAKLKFTCR</sequence>
<feature type="domain" description="CAAX prenyl protease 1 N-terminal" evidence="1">
    <location>
        <begin position="52"/>
        <end position="145"/>
    </location>
</feature>
<dbReference type="GO" id="GO:0006508">
    <property type="term" value="P:proteolysis"/>
    <property type="evidence" value="ECO:0007669"/>
    <property type="project" value="UniProtKB-KW"/>
</dbReference>
<proteinExistence type="predicted"/>
<dbReference type="InterPro" id="IPR032456">
    <property type="entry name" value="Peptidase_M48_N"/>
</dbReference>